<keyword evidence="4" id="KW-0808">Transferase</keyword>
<keyword evidence="14" id="KW-1185">Reference proteome</keyword>
<evidence type="ECO:0000256" key="9">
    <source>
        <dbReference type="SAM" id="MobiDB-lite"/>
    </source>
</evidence>
<dbReference type="Gene3D" id="2.30.30.40">
    <property type="entry name" value="SH3 Domains"/>
    <property type="match status" value="1"/>
</dbReference>
<dbReference type="InterPro" id="IPR051315">
    <property type="entry name" value="Bact_Chemotaxis_CheA"/>
</dbReference>
<feature type="modified residue" description="Phosphohistidine" evidence="7">
    <location>
        <position position="65"/>
    </location>
</feature>
<dbReference type="SUPFAM" id="SSF52172">
    <property type="entry name" value="CheY-like"/>
    <property type="match status" value="1"/>
</dbReference>
<dbReference type="Gene3D" id="3.30.565.10">
    <property type="entry name" value="Histidine kinase-like ATPase, C-terminal domain"/>
    <property type="match status" value="1"/>
</dbReference>
<evidence type="ECO:0000256" key="5">
    <source>
        <dbReference type="ARBA" id="ARBA00022777"/>
    </source>
</evidence>
<dbReference type="InterPro" id="IPR008207">
    <property type="entry name" value="Sig_transdc_His_kin_Hpt_dom"/>
</dbReference>
<proteinExistence type="predicted"/>
<keyword evidence="3 8" id="KW-0597">Phosphoprotein</keyword>
<dbReference type="InterPro" id="IPR005467">
    <property type="entry name" value="His_kinase_dom"/>
</dbReference>
<dbReference type="OrthoDB" id="291966at2"/>
<feature type="region of interest" description="Disordered" evidence="9">
    <location>
        <begin position="258"/>
        <end position="282"/>
    </location>
</feature>
<dbReference type="SMART" id="SM00260">
    <property type="entry name" value="CheW"/>
    <property type="match status" value="1"/>
</dbReference>
<dbReference type="PROSITE" id="PS50110">
    <property type="entry name" value="RESPONSE_REGULATORY"/>
    <property type="match status" value="1"/>
</dbReference>
<comment type="catalytic activity">
    <reaction evidence="1">
        <text>ATP + protein L-histidine = ADP + protein N-phospho-L-histidine.</text>
        <dbReference type="EC" id="2.7.13.3"/>
    </reaction>
</comment>
<dbReference type="AlphaFoldDB" id="A0A0D8ZQB4"/>
<feature type="compositionally biased region" description="Low complexity" evidence="9">
    <location>
        <begin position="267"/>
        <end position="282"/>
    </location>
</feature>
<dbReference type="InterPro" id="IPR037006">
    <property type="entry name" value="CheA-like_homodim_sf"/>
</dbReference>
<dbReference type="PANTHER" id="PTHR43395">
    <property type="entry name" value="SENSOR HISTIDINE KINASE CHEA"/>
    <property type="match status" value="1"/>
</dbReference>
<evidence type="ECO:0000259" key="10">
    <source>
        <dbReference type="PROSITE" id="PS50109"/>
    </source>
</evidence>
<evidence type="ECO:0000256" key="2">
    <source>
        <dbReference type="ARBA" id="ARBA00012438"/>
    </source>
</evidence>
<dbReference type="EMBL" id="JYON01000015">
    <property type="protein sequence ID" value="KJH71008.1"/>
    <property type="molecule type" value="Genomic_DNA"/>
</dbReference>
<feature type="domain" description="HPt" evidence="12">
    <location>
        <begin position="20"/>
        <end position="123"/>
    </location>
</feature>
<keyword evidence="5" id="KW-0418">Kinase</keyword>
<dbReference type="Gene3D" id="3.40.50.2300">
    <property type="match status" value="1"/>
</dbReference>
<dbReference type="GO" id="GO:0000155">
    <property type="term" value="F:phosphorelay sensor kinase activity"/>
    <property type="evidence" value="ECO:0007669"/>
    <property type="project" value="InterPro"/>
</dbReference>
<evidence type="ECO:0000259" key="12">
    <source>
        <dbReference type="PROSITE" id="PS50894"/>
    </source>
</evidence>
<evidence type="ECO:0000256" key="1">
    <source>
        <dbReference type="ARBA" id="ARBA00000085"/>
    </source>
</evidence>
<dbReference type="Proteomes" id="UP000032452">
    <property type="component" value="Unassembled WGS sequence"/>
</dbReference>
<evidence type="ECO:0000313" key="14">
    <source>
        <dbReference type="Proteomes" id="UP000032452"/>
    </source>
</evidence>
<dbReference type="RefSeq" id="WP_045055392.1">
    <property type="nucleotide sequence ID" value="NZ_CAWMDP010000060.1"/>
</dbReference>
<dbReference type="PROSITE" id="PS50894">
    <property type="entry name" value="HPT"/>
    <property type="match status" value="1"/>
</dbReference>
<dbReference type="SMART" id="SM00073">
    <property type="entry name" value="HPT"/>
    <property type="match status" value="1"/>
</dbReference>
<dbReference type="FunFam" id="3.30.565.10:FF:000016">
    <property type="entry name" value="Chemotaxis protein CheA, putative"/>
    <property type="match status" value="1"/>
</dbReference>
<comment type="caution">
    <text evidence="13">The sequence shown here is derived from an EMBL/GenBank/DDBJ whole genome shotgun (WGS) entry which is preliminary data.</text>
</comment>
<dbReference type="InterPro" id="IPR003594">
    <property type="entry name" value="HATPase_dom"/>
</dbReference>
<reference evidence="13 14" key="1">
    <citation type="submission" date="2015-02" db="EMBL/GenBank/DDBJ databases">
        <title>Draft genome of a novel marine cyanobacterium (Chroococcales) isolated from South Atlantic Ocean.</title>
        <authorList>
            <person name="Rigonato J."/>
            <person name="Alvarenga D.O."/>
            <person name="Branco L.H."/>
            <person name="Varani A.M."/>
            <person name="Brandini F.P."/>
            <person name="Fiore M.F."/>
        </authorList>
    </citation>
    <scope>NUCLEOTIDE SEQUENCE [LARGE SCALE GENOMIC DNA]</scope>
    <source>
        <strain evidence="13 14">CENA595</strain>
    </source>
</reference>
<dbReference type="Pfam" id="PF01584">
    <property type="entry name" value="CheW"/>
    <property type="match status" value="1"/>
</dbReference>
<dbReference type="Pfam" id="PF01627">
    <property type="entry name" value="Hpt"/>
    <property type="match status" value="1"/>
</dbReference>
<dbReference type="Gene3D" id="1.20.120.160">
    <property type="entry name" value="HPT domain"/>
    <property type="match status" value="1"/>
</dbReference>
<dbReference type="SUPFAM" id="SSF50341">
    <property type="entry name" value="CheW-like"/>
    <property type="match status" value="1"/>
</dbReference>
<evidence type="ECO:0000256" key="3">
    <source>
        <dbReference type="ARBA" id="ARBA00022553"/>
    </source>
</evidence>
<gene>
    <name evidence="13" type="ORF">UH38_14530</name>
</gene>
<dbReference type="CDD" id="cd00088">
    <property type="entry name" value="HPT"/>
    <property type="match status" value="1"/>
</dbReference>
<dbReference type="InterPro" id="IPR004105">
    <property type="entry name" value="CheA-like_dim"/>
</dbReference>
<sequence length="888" mass="98014">MVLDAVSLDAILQEARSCFLYEDAPDYLTMLEQGMQRIVTFAANPSATNPSDLKHEYTVLMRAAHSIKGGAGIAQLPSLNKLAHKLEDLLQALDAGRVEAQTETAYELLFLGIEQIKDLVAEATNNPNSQVVTDAEVANSLPLVLALEGFLQEIAPQVETEINDEAIAINPIILKTILEVDLEECLQRVEQLLQPPVQKQVLLQGLASFVEECTLLGQTLSLDWLLDAAEALKPKLGQNDLASIATETIAQMRQLRSQTLNPPSPTPVVETTPVEPQTPATPTLNLRIPVSRLDRMNNTLGELLIGHERLSLYHSQLHQANVTLNKEAQKLNPINEQVRIFYDQLATPLAAGSAIAELETTGSEFDSLQFDQYTGFHSTLQDLQEVMVRVQETKSDIELVTRDVQAALDQLRQQLDGLRGDLTQSRLVPFKFLAQRFTAPLQNLSQRYKKPVELVIVGKETLIDQVILEQLQTPLTHLLRNAFDHGIEMPPERAQAKKSKTATINLTASVQGNQVVIAIADDGRGIDLKKVQAKAVKMGLCDSNVTLSSAEILDFLFMPGFSTAETVTDLSGRGVGLDVVRLQIERLRGKVQVETMLQQGTKFKITIPLTLSILPLLLCRCQQRTLAIPSVNILEIIALSEYCDYASRPETIIWQNKPAPLFCLTQLLPYTRADSVPAASQFNQHLGIVLDVGGEPAIVAVNSLLGERELVLKPFDSTINVPAYIAGCTVLGTGEVVAVLSPNYLGELTNRKQLPTFSHSLPETKQETATILIVDDSVAVRRLLDRVLNQSGYQVVQCRDGKEALETLNRSGDSYNLVISDIEMPRMDGFTLLREIRSHNRWHNLPVAMLTSRENDQHRQKASQLGATDYFTKPFQPADLLKAIAALL</sequence>
<keyword evidence="6" id="KW-0902">Two-component regulatory system</keyword>
<dbReference type="PRINTS" id="PR00344">
    <property type="entry name" value="BCTRLSENSOR"/>
</dbReference>
<dbReference type="STRING" id="1618023.UH38_14530"/>
<dbReference type="PROSITE" id="PS50109">
    <property type="entry name" value="HIS_KIN"/>
    <property type="match status" value="1"/>
</dbReference>
<evidence type="ECO:0000256" key="4">
    <source>
        <dbReference type="ARBA" id="ARBA00022679"/>
    </source>
</evidence>
<dbReference type="InterPro" id="IPR036890">
    <property type="entry name" value="HATPase_C_sf"/>
</dbReference>
<dbReference type="GO" id="GO:0005737">
    <property type="term" value="C:cytoplasm"/>
    <property type="evidence" value="ECO:0007669"/>
    <property type="project" value="InterPro"/>
</dbReference>
<name>A0A0D8ZQB4_9CYAN</name>
<dbReference type="InterPro" id="IPR004358">
    <property type="entry name" value="Sig_transdc_His_kin-like_C"/>
</dbReference>
<feature type="modified residue" description="4-aspartylphosphate" evidence="8">
    <location>
        <position position="821"/>
    </location>
</feature>
<dbReference type="InterPro" id="IPR036641">
    <property type="entry name" value="HPT_dom_sf"/>
</dbReference>
<evidence type="ECO:0000313" key="13">
    <source>
        <dbReference type="EMBL" id="KJH71008.1"/>
    </source>
</evidence>
<dbReference type="SMART" id="SM00448">
    <property type="entry name" value="REC"/>
    <property type="match status" value="1"/>
</dbReference>
<dbReference type="InterPro" id="IPR011006">
    <property type="entry name" value="CheY-like_superfamily"/>
</dbReference>
<dbReference type="InterPro" id="IPR002545">
    <property type="entry name" value="CheW-lke_dom"/>
</dbReference>
<dbReference type="GO" id="GO:0006935">
    <property type="term" value="P:chemotaxis"/>
    <property type="evidence" value="ECO:0007669"/>
    <property type="project" value="InterPro"/>
</dbReference>
<protein>
    <recommendedName>
        <fullName evidence="2">histidine kinase</fullName>
        <ecNumber evidence="2">2.7.13.3</ecNumber>
    </recommendedName>
</protein>
<accession>A0A0D8ZQB4</accession>
<evidence type="ECO:0000256" key="7">
    <source>
        <dbReference type="PROSITE-ProRule" id="PRU00110"/>
    </source>
</evidence>
<dbReference type="SUPFAM" id="SSF55874">
    <property type="entry name" value="ATPase domain of HSP90 chaperone/DNA topoisomerase II/histidine kinase"/>
    <property type="match status" value="1"/>
</dbReference>
<evidence type="ECO:0000256" key="8">
    <source>
        <dbReference type="PROSITE-ProRule" id="PRU00169"/>
    </source>
</evidence>
<dbReference type="Pfam" id="PF02518">
    <property type="entry name" value="HATPase_c"/>
    <property type="match status" value="1"/>
</dbReference>
<dbReference type="SUPFAM" id="SSF47226">
    <property type="entry name" value="Histidine-containing phosphotransfer domain, HPT domain"/>
    <property type="match status" value="1"/>
</dbReference>
<dbReference type="PANTHER" id="PTHR43395:SF1">
    <property type="entry name" value="CHEMOTAXIS PROTEIN CHEA"/>
    <property type="match status" value="1"/>
</dbReference>
<evidence type="ECO:0000259" key="11">
    <source>
        <dbReference type="PROSITE" id="PS50110"/>
    </source>
</evidence>
<dbReference type="EC" id="2.7.13.3" evidence="2"/>
<dbReference type="SMART" id="SM01231">
    <property type="entry name" value="H-kinase_dim"/>
    <property type="match status" value="1"/>
</dbReference>
<dbReference type="PATRIC" id="fig|1618023.3.peg.5299"/>
<dbReference type="Pfam" id="PF00072">
    <property type="entry name" value="Response_reg"/>
    <property type="match status" value="1"/>
</dbReference>
<dbReference type="Gene3D" id="1.10.287.560">
    <property type="entry name" value="Histidine kinase CheA-like, homodimeric domain"/>
    <property type="match status" value="1"/>
</dbReference>
<dbReference type="InterPro" id="IPR036061">
    <property type="entry name" value="CheW-like_dom_sf"/>
</dbReference>
<feature type="domain" description="Histidine kinase" evidence="10">
    <location>
        <begin position="340"/>
        <end position="611"/>
    </location>
</feature>
<organism evidence="13 14">
    <name type="scientific">Aliterella atlantica CENA595</name>
    <dbReference type="NCBI Taxonomy" id="1618023"/>
    <lineage>
        <taxon>Bacteria</taxon>
        <taxon>Bacillati</taxon>
        <taxon>Cyanobacteriota</taxon>
        <taxon>Cyanophyceae</taxon>
        <taxon>Chroococcidiopsidales</taxon>
        <taxon>Aliterellaceae</taxon>
        <taxon>Aliterella</taxon>
    </lineage>
</organism>
<feature type="domain" description="Response regulatory" evidence="11">
    <location>
        <begin position="770"/>
        <end position="888"/>
    </location>
</feature>
<dbReference type="SMART" id="SM00387">
    <property type="entry name" value="HATPase_c"/>
    <property type="match status" value="1"/>
</dbReference>
<dbReference type="InterPro" id="IPR001789">
    <property type="entry name" value="Sig_transdc_resp-reg_receiver"/>
</dbReference>
<evidence type="ECO:0000256" key="6">
    <source>
        <dbReference type="ARBA" id="ARBA00023012"/>
    </source>
</evidence>